<evidence type="ECO:0000313" key="3">
    <source>
        <dbReference type="Proteomes" id="UP000587415"/>
    </source>
</evidence>
<dbReference type="EMBL" id="JAATJM010000001">
    <property type="protein sequence ID" value="NJC40298.1"/>
    <property type="molecule type" value="Genomic_DNA"/>
</dbReference>
<keyword evidence="3" id="KW-1185">Reference proteome</keyword>
<evidence type="ECO:0000313" key="2">
    <source>
        <dbReference type="EMBL" id="NJC40298.1"/>
    </source>
</evidence>
<name>A0A7X6BLT5_9CAUL</name>
<keyword evidence="1" id="KW-0812">Transmembrane</keyword>
<sequence length="55" mass="5794">MRPDHEFTDGIRLGAIAVASAVITAMLVIGVGRTLLPQPEAQAAERPALIQASLR</sequence>
<protein>
    <submittedName>
        <fullName evidence="2">Uncharacterized protein</fullName>
    </submittedName>
</protein>
<proteinExistence type="predicted"/>
<keyword evidence="1" id="KW-1133">Transmembrane helix</keyword>
<organism evidence="2 3">
    <name type="scientific">Brevundimonas alba</name>
    <dbReference type="NCBI Taxonomy" id="74314"/>
    <lineage>
        <taxon>Bacteria</taxon>
        <taxon>Pseudomonadati</taxon>
        <taxon>Pseudomonadota</taxon>
        <taxon>Alphaproteobacteria</taxon>
        <taxon>Caulobacterales</taxon>
        <taxon>Caulobacteraceae</taxon>
        <taxon>Brevundimonas</taxon>
    </lineage>
</organism>
<keyword evidence="1" id="KW-0472">Membrane</keyword>
<accession>A0A7X6BLT5</accession>
<dbReference type="RefSeq" id="WP_168045191.1">
    <property type="nucleotide sequence ID" value="NZ_JAATJM010000001.1"/>
</dbReference>
<dbReference type="AlphaFoldDB" id="A0A7X6BLT5"/>
<evidence type="ECO:0000256" key="1">
    <source>
        <dbReference type="SAM" id="Phobius"/>
    </source>
</evidence>
<dbReference type="Proteomes" id="UP000587415">
    <property type="component" value="Unassembled WGS sequence"/>
</dbReference>
<comment type="caution">
    <text evidence="2">The sequence shown here is derived from an EMBL/GenBank/DDBJ whole genome shotgun (WGS) entry which is preliminary data.</text>
</comment>
<gene>
    <name evidence="2" type="ORF">GGQ87_000556</name>
</gene>
<reference evidence="2 3" key="1">
    <citation type="submission" date="2020-03" db="EMBL/GenBank/DDBJ databases">
        <title>Genomic Encyclopedia of Type Strains, Phase IV (KMG-IV): sequencing the most valuable type-strain genomes for metagenomic binning, comparative biology and taxonomic classification.</title>
        <authorList>
            <person name="Goeker M."/>
        </authorList>
    </citation>
    <scope>NUCLEOTIDE SEQUENCE [LARGE SCALE GENOMIC DNA]</scope>
    <source>
        <strain evidence="2 3">DSM 4736</strain>
    </source>
</reference>
<feature type="transmembrane region" description="Helical" evidence="1">
    <location>
        <begin position="12"/>
        <end position="36"/>
    </location>
</feature>